<dbReference type="PANTHER" id="PTHR43080">
    <property type="entry name" value="CBS DOMAIN-CONTAINING PROTEIN CBSX3, MITOCHONDRIAL"/>
    <property type="match status" value="1"/>
</dbReference>
<dbReference type="InterPro" id="IPR000595">
    <property type="entry name" value="cNMP-bd_dom"/>
</dbReference>
<dbReference type="Pfam" id="PF00027">
    <property type="entry name" value="cNMP_binding"/>
    <property type="match status" value="1"/>
</dbReference>
<name>A0A369WSX8_9GAMM</name>
<feature type="domain" description="CBS" evidence="4">
    <location>
        <begin position="157"/>
        <end position="225"/>
    </location>
</feature>
<dbReference type="InterPro" id="IPR000644">
    <property type="entry name" value="CBS_dom"/>
</dbReference>
<evidence type="ECO:0000256" key="1">
    <source>
        <dbReference type="ARBA" id="ARBA00023122"/>
    </source>
</evidence>
<dbReference type="InterPro" id="IPR014710">
    <property type="entry name" value="RmlC-like_jellyroll"/>
</dbReference>
<dbReference type="Pfam" id="PF10335">
    <property type="entry name" value="DUF294_C"/>
    <property type="match status" value="1"/>
</dbReference>
<sequence length="629" mass="70890">MSLPENPEVAQFLREHMPFSSLSDEELQHAASQIEVAYFKAGSEILSLGGRVDALHVIRSGAVEVFRRNGSLYNRLSEGGIFGEFGLLRNGVVRFPARALEDSLVYLLPEPIFNELFEANEEFADYVEVEDRTRLRQAVSQREDANDLMNAPVRDLVMREPVTVSAFASAQEAAQKMVETGMAALLITDTGQAEAEAVTHEPPTVVGIVTDRDLRDRLVAEGRDYSTPVAQIMSPALYSIESNQLVFEAMLVMLQHNVHHLPVMRRGVPLGMVDLTDIIRYESQNSLFVVSSIHRQMEVETLSALSADAAACFRRMVTEDANSRMIGSAMAVIGRSFKQRLLELAEEILGPPPVPYCFVALGSMARDEQALASDQDNALILDDSYDEAQHGDYFEALAKFVCDGLNACGYSYCSGEVMATNPRWRQPRRVWQRYFDQWIEQPTPETLLNSSIFFDIKGVWGEVSWADQLYRRILDKARRSPRFLASMARNALLRTPPLGFFKDFVMETDGRHGNSINIKRRGTAPLVDLIRVHALAVGSEALNSFERLDDIIAADILPRGRGQDLRDALEFISLVRIRHQALDLDDEREPDNNIEPENLSEFERKHLKDAFQLLSDAQKYLRFRYTPGR</sequence>
<dbReference type="InterPro" id="IPR018490">
    <property type="entry name" value="cNMP-bd_dom_sf"/>
</dbReference>
<evidence type="ECO:0000256" key="2">
    <source>
        <dbReference type="PROSITE-ProRule" id="PRU00703"/>
    </source>
</evidence>
<dbReference type="Gene3D" id="3.10.580.10">
    <property type="entry name" value="CBS-domain"/>
    <property type="match status" value="1"/>
</dbReference>
<keyword evidence="6" id="KW-1185">Reference proteome</keyword>
<dbReference type="Gene3D" id="2.60.120.10">
    <property type="entry name" value="Jelly Rolls"/>
    <property type="match status" value="1"/>
</dbReference>
<dbReference type="EMBL" id="QQOH01000002">
    <property type="protein sequence ID" value="RDE22595.1"/>
    <property type="molecule type" value="Genomic_DNA"/>
</dbReference>
<evidence type="ECO:0000259" key="4">
    <source>
        <dbReference type="PROSITE" id="PS51371"/>
    </source>
</evidence>
<dbReference type="OrthoDB" id="9808528at2"/>
<dbReference type="CDD" id="cd05401">
    <property type="entry name" value="NT_GlnE_GlnD_like"/>
    <property type="match status" value="1"/>
</dbReference>
<proteinExistence type="predicted"/>
<evidence type="ECO:0000259" key="3">
    <source>
        <dbReference type="PROSITE" id="PS50042"/>
    </source>
</evidence>
<gene>
    <name evidence="5" type="ORF">DV711_08385</name>
</gene>
<dbReference type="PROSITE" id="PS51371">
    <property type="entry name" value="CBS"/>
    <property type="match status" value="2"/>
</dbReference>
<protein>
    <submittedName>
        <fullName evidence="5">Cyclic nucleotide-binding/CBS domain-containing protein</fullName>
    </submittedName>
</protein>
<dbReference type="Pfam" id="PF00571">
    <property type="entry name" value="CBS"/>
    <property type="match status" value="2"/>
</dbReference>
<keyword evidence="1 2" id="KW-0129">CBS domain</keyword>
<dbReference type="InterPro" id="IPR046342">
    <property type="entry name" value="CBS_dom_sf"/>
</dbReference>
<organism evidence="5 6">
    <name type="scientific">Motiliproteus coralliicola</name>
    <dbReference type="NCBI Taxonomy" id="2283196"/>
    <lineage>
        <taxon>Bacteria</taxon>
        <taxon>Pseudomonadati</taxon>
        <taxon>Pseudomonadota</taxon>
        <taxon>Gammaproteobacteria</taxon>
        <taxon>Oceanospirillales</taxon>
        <taxon>Oceanospirillaceae</taxon>
        <taxon>Motiliproteus</taxon>
    </lineage>
</organism>
<dbReference type="InterPro" id="IPR018821">
    <property type="entry name" value="DUF294_put_nucleoTrafse_sb-bd"/>
</dbReference>
<feature type="domain" description="Cyclic nucleotide-binding" evidence="3">
    <location>
        <begin position="18"/>
        <end position="117"/>
    </location>
</feature>
<dbReference type="RefSeq" id="WP_114695228.1">
    <property type="nucleotide sequence ID" value="NZ_QQOH01000002.1"/>
</dbReference>
<reference evidence="5 6" key="1">
    <citation type="submission" date="2018-07" db="EMBL/GenBank/DDBJ databases">
        <title>Motiliproteus coralliicola sp. nov., a bacterium isolated from Coral.</title>
        <authorList>
            <person name="Wang G."/>
        </authorList>
    </citation>
    <scope>NUCLEOTIDE SEQUENCE [LARGE SCALE GENOMIC DNA]</scope>
    <source>
        <strain evidence="5 6">C34</strain>
    </source>
</reference>
<dbReference type="AlphaFoldDB" id="A0A369WSX8"/>
<dbReference type="CDD" id="cd00038">
    <property type="entry name" value="CAP_ED"/>
    <property type="match status" value="1"/>
</dbReference>
<dbReference type="Proteomes" id="UP000253769">
    <property type="component" value="Unassembled WGS sequence"/>
</dbReference>
<dbReference type="CDD" id="cd04587">
    <property type="entry name" value="CBS_pair_CAP-ED_NT_Pol-beta-like_DUF294_assoc"/>
    <property type="match status" value="1"/>
</dbReference>
<evidence type="ECO:0000313" key="5">
    <source>
        <dbReference type="EMBL" id="RDE22595.1"/>
    </source>
</evidence>
<dbReference type="SMART" id="SM00100">
    <property type="entry name" value="cNMP"/>
    <property type="match status" value="1"/>
</dbReference>
<evidence type="ECO:0000313" key="6">
    <source>
        <dbReference type="Proteomes" id="UP000253769"/>
    </source>
</evidence>
<dbReference type="Pfam" id="PF03445">
    <property type="entry name" value="DUF294"/>
    <property type="match status" value="1"/>
</dbReference>
<dbReference type="SUPFAM" id="SSF51206">
    <property type="entry name" value="cAMP-binding domain-like"/>
    <property type="match status" value="1"/>
</dbReference>
<accession>A0A369WSX8</accession>
<comment type="caution">
    <text evidence="5">The sequence shown here is derived from an EMBL/GenBank/DDBJ whole genome shotgun (WGS) entry which is preliminary data.</text>
</comment>
<dbReference type="InterPro" id="IPR005105">
    <property type="entry name" value="GlnD_Uridyltrans_N"/>
</dbReference>
<dbReference type="SMART" id="SM00116">
    <property type="entry name" value="CBS"/>
    <property type="match status" value="2"/>
</dbReference>
<dbReference type="PROSITE" id="PS50042">
    <property type="entry name" value="CNMP_BINDING_3"/>
    <property type="match status" value="1"/>
</dbReference>
<dbReference type="GO" id="GO:0008773">
    <property type="term" value="F:[protein-PII] uridylyltransferase activity"/>
    <property type="evidence" value="ECO:0007669"/>
    <property type="project" value="InterPro"/>
</dbReference>
<dbReference type="PANTHER" id="PTHR43080:SF2">
    <property type="entry name" value="CBS DOMAIN-CONTAINING PROTEIN"/>
    <property type="match status" value="1"/>
</dbReference>
<dbReference type="InterPro" id="IPR051257">
    <property type="entry name" value="Diverse_CBS-Domain"/>
</dbReference>
<dbReference type="SUPFAM" id="SSF54631">
    <property type="entry name" value="CBS-domain pair"/>
    <property type="match status" value="1"/>
</dbReference>
<feature type="domain" description="CBS" evidence="4">
    <location>
        <begin position="233"/>
        <end position="289"/>
    </location>
</feature>